<feature type="domain" description="Thioredoxin" evidence="10">
    <location>
        <begin position="8"/>
        <end position="167"/>
    </location>
</feature>
<dbReference type="GO" id="GO:0008379">
    <property type="term" value="F:thioredoxin peroxidase activity"/>
    <property type="evidence" value="ECO:0007669"/>
    <property type="project" value="TreeGrafter"/>
</dbReference>
<organism evidence="11 12">
    <name type="scientific">Methanocella conradii (strain DSM 24694 / JCM 17849 / CGMCC 1.5162 / HZ254)</name>
    <dbReference type="NCBI Taxonomy" id="1041930"/>
    <lineage>
        <taxon>Archaea</taxon>
        <taxon>Methanobacteriati</taxon>
        <taxon>Methanobacteriota</taxon>
        <taxon>Stenosarchaea group</taxon>
        <taxon>Methanomicrobia</taxon>
        <taxon>Methanocellales</taxon>
        <taxon>Methanocellaceae</taxon>
        <taxon>Methanocella</taxon>
    </lineage>
</organism>
<accession>H8I996</accession>
<keyword evidence="6" id="KW-0676">Redox-active center</keyword>
<dbReference type="EC" id="1.11.1.24" evidence="1"/>
<dbReference type="AlphaFoldDB" id="H8I996"/>
<keyword evidence="4" id="KW-0560">Oxidoreductase</keyword>
<dbReference type="eggNOG" id="arCOG00310">
    <property type="taxonomic scope" value="Archaea"/>
</dbReference>
<dbReference type="PANTHER" id="PTHR42801:SF4">
    <property type="entry name" value="AHPC_TSA FAMILY PROTEIN"/>
    <property type="match status" value="1"/>
</dbReference>
<dbReference type="InterPro" id="IPR050924">
    <property type="entry name" value="Peroxiredoxin_BCP/PrxQ"/>
</dbReference>
<evidence type="ECO:0000259" key="10">
    <source>
        <dbReference type="PROSITE" id="PS51352"/>
    </source>
</evidence>
<keyword evidence="5" id="KW-1015">Disulfide bond</keyword>
<dbReference type="Proteomes" id="UP000005233">
    <property type="component" value="Chromosome"/>
</dbReference>
<comment type="catalytic activity">
    <reaction evidence="9">
        <text>a hydroperoxide + [thioredoxin]-dithiol = an alcohol + [thioredoxin]-disulfide + H2O</text>
        <dbReference type="Rhea" id="RHEA:62620"/>
        <dbReference type="Rhea" id="RHEA-COMP:10698"/>
        <dbReference type="Rhea" id="RHEA-COMP:10700"/>
        <dbReference type="ChEBI" id="CHEBI:15377"/>
        <dbReference type="ChEBI" id="CHEBI:29950"/>
        <dbReference type="ChEBI" id="CHEBI:30879"/>
        <dbReference type="ChEBI" id="CHEBI:35924"/>
        <dbReference type="ChEBI" id="CHEBI:50058"/>
        <dbReference type="EC" id="1.11.1.24"/>
    </reaction>
</comment>
<dbReference type="InterPro" id="IPR013766">
    <property type="entry name" value="Thioredoxin_domain"/>
</dbReference>
<dbReference type="InterPro" id="IPR036249">
    <property type="entry name" value="Thioredoxin-like_sf"/>
</dbReference>
<dbReference type="Pfam" id="PF00578">
    <property type="entry name" value="AhpC-TSA"/>
    <property type="match status" value="1"/>
</dbReference>
<evidence type="ECO:0000256" key="5">
    <source>
        <dbReference type="ARBA" id="ARBA00023157"/>
    </source>
</evidence>
<reference evidence="11 12" key="1">
    <citation type="journal article" date="2012" name="J. Bacteriol.">
        <title>Complete genome sequence of a thermophilic methanogen, Methanocella conradii HZ254, isolated from Chinese rice field soil.</title>
        <authorList>
            <person name="Lu Z."/>
            <person name="Lu Y."/>
        </authorList>
    </citation>
    <scope>NUCLEOTIDE SEQUENCE [LARGE SCALE GENOMIC DNA]</scope>
    <source>
        <strain evidence="12">DSM 24694 / JCM 17849 / CGMCC 1.5162 / HZ254</strain>
    </source>
</reference>
<dbReference type="HOGENOM" id="CLU_1590889_0_0_2"/>
<dbReference type="GeneID" id="11970645"/>
<sequence length="167" mass="19022">MYNVEYRIRVGEMAPDFTLKSTTGREIRLYDCKNKKSVLLFFFNHKKAECLERLKTLAEDYEKFKEAGAVIFPISVLRLDEGRAIVERLGLPFGILCDDGHSVVRAYNMGRCSSTPAHVCFEVIHDVERPTMLVVDTSGVIRYIQRVDASGNPDSLTLLEECRKSLK</sequence>
<evidence type="ECO:0000256" key="1">
    <source>
        <dbReference type="ARBA" id="ARBA00013017"/>
    </source>
</evidence>
<evidence type="ECO:0000256" key="4">
    <source>
        <dbReference type="ARBA" id="ARBA00023002"/>
    </source>
</evidence>
<proteinExistence type="inferred from homology"/>
<dbReference type="EMBL" id="CP003243">
    <property type="protein sequence ID" value="AFC99514.1"/>
    <property type="molecule type" value="Genomic_DNA"/>
</dbReference>
<dbReference type="PROSITE" id="PS51352">
    <property type="entry name" value="THIOREDOXIN_2"/>
    <property type="match status" value="1"/>
</dbReference>
<protein>
    <recommendedName>
        <fullName evidence="1">thioredoxin-dependent peroxiredoxin</fullName>
        <ecNumber evidence="1">1.11.1.24</ecNumber>
    </recommendedName>
    <alternativeName>
        <fullName evidence="7">Thioredoxin peroxidase</fullName>
    </alternativeName>
</protein>
<comment type="similarity">
    <text evidence="8">Belongs to the peroxiredoxin family. BCP/PrxQ subfamily.</text>
</comment>
<evidence type="ECO:0000256" key="7">
    <source>
        <dbReference type="ARBA" id="ARBA00032824"/>
    </source>
</evidence>
<dbReference type="STRING" id="1041930.Mtc_0750"/>
<dbReference type="KEGG" id="mez:Mtc_0750"/>
<keyword evidence="12" id="KW-1185">Reference proteome</keyword>
<gene>
    <name evidence="11" type="primary">prx-3</name>
    <name evidence="11" type="ordered locus">Mtc_0750</name>
</gene>
<dbReference type="SUPFAM" id="SSF52833">
    <property type="entry name" value="Thioredoxin-like"/>
    <property type="match status" value="1"/>
</dbReference>
<name>H8I996_METCZ</name>
<dbReference type="Gene3D" id="3.40.30.10">
    <property type="entry name" value="Glutaredoxin"/>
    <property type="match status" value="1"/>
</dbReference>
<dbReference type="InterPro" id="IPR000866">
    <property type="entry name" value="AhpC/TSA"/>
</dbReference>
<evidence type="ECO:0000256" key="3">
    <source>
        <dbReference type="ARBA" id="ARBA00022862"/>
    </source>
</evidence>
<dbReference type="PANTHER" id="PTHR42801">
    <property type="entry name" value="THIOREDOXIN-DEPENDENT PEROXIDE REDUCTASE"/>
    <property type="match status" value="1"/>
</dbReference>
<dbReference type="GO" id="GO:0005737">
    <property type="term" value="C:cytoplasm"/>
    <property type="evidence" value="ECO:0007669"/>
    <property type="project" value="TreeGrafter"/>
</dbReference>
<dbReference type="OrthoDB" id="145578at2157"/>
<dbReference type="RefSeq" id="WP_014405353.1">
    <property type="nucleotide sequence ID" value="NC_017034.1"/>
</dbReference>
<evidence type="ECO:0000313" key="11">
    <source>
        <dbReference type="EMBL" id="AFC99514.1"/>
    </source>
</evidence>
<keyword evidence="2" id="KW-0575">Peroxidase</keyword>
<evidence type="ECO:0000256" key="2">
    <source>
        <dbReference type="ARBA" id="ARBA00022559"/>
    </source>
</evidence>
<evidence type="ECO:0000256" key="8">
    <source>
        <dbReference type="ARBA" id="ARBA00038489"/>
    </source>
</evidence>
<evidence type="ECO:0000256" key="6">
    <source>
        <dbReference type="ARBA" id="ARBA00023284"/>
    </source>
</evidence>
<dbReference type="GO" id="GO:0045454">
    <property type="term" value="P:cell redox homeostasis"/>
    <property type="evidence" value="ECO:0007669"/>
    <property type="project" value="TreeGrafter"/>
</dbReference>
<keyword evidence="3" id="KW-0049">Antioxidant</keyword>
<evidence type="ECO:0000313" key="12">
    <source>
        <dbReference type="Proteomes" id="UP000005233"/>
    </source>
</evidence>
<dbReference type="GO" id="GO:0034599">
    <property type="term" value="P:cellular response to oxidative stress"/>
    <property type="evidence" value="ECO:0007669"/>
    <property type="project" value="TreeGrafter"/>
</dbReference>
<evidence type="ECO:0000256" key="9">
    <source>
        <dbReference type="ARBA" id="ARBA00049091"/>
    </source>
</evidence>